<feature type="transmembrane region" description="Helical" evidence="8">
    <location>
        <begin position="81"/>
        <end position="103"/>
    </location>
</feature>
<evidence type="ECO:0000256" key="4">
    <source>
        <dbReference type="ARBA" id="ARBA00022692"/>
    </source>
</evidence>
<evidence type="ECO:0000256" key="7">
    <source>
        <dbReference type="RuleBase" id="RU000477"/>
    </source>
</evidence>
<dbReference type="AlphaFoldDB" id="A0A928Q5C7"/>
<dbReference type="InterPro" id="IPR000425">
    <property type="entry name" value="MIP"/>
</dbReference>
<comment type="subcellular location">
    <subcellularLocation>
        <location evidence="1">Membrane</location>
        <topology evidence="1">Multi-pass membrane protein</topology>
    </subcellularLocation>
</comment>
<dbReference type="GO" id="GO:0015254">
    <property type="term" value="F:glycerol channel activity"/>
    <property type="evidence" value="ECO:0007669"/>
    <property type="project" value="TreeGrafter"/>
</dbReference>
<evidence type="ECO:0000256" key="6">
    <source>
        <dbReference type="ARBA" id="ARBA00023136"/>
    </source>
</evidence>
<evidence type="ECO:0000256" key="5">
    <source>
        <dbReference type="ARBA" id="ARBA00022989"/>
    </source>
</evidence>
<evidence type="ECO:0000256" key="2">
    <source>
        <dbReference type="ARBA" id="ARBA00006175"/>
    </source>
</evidence>
<evidence type="ECO:0000256" key="3">
    <source>
        <dbReference type="ARBA" id="ARBA00022448"/>
    </source>
</evidence>
<dbReference type="Proteomes" id="UP000754750">
    <property type="component" value="Unassembled WGS sequence"/>
</dbReference>
<dbReference type="Gene3D" id="1.20.1080.10">
    <property type="entry name" value="Glycerol uptake facilitator protein"/>
    <property type="match status" value="1"/>
</dbReference>
<keyword evidence="3 7" id="KW-0813">Transport</keyword>
<feature type="transmembrane region" description="Helical" evidence="8">
    <location>
        <begin position="39"/>
        <end position="61"/>
    </location>
</feature>
<accession>A0A928Q5C7</accession>
<dbReference type="PANTHER" id="PTHR43829">
    <property type="entry name" value="AQUAPORIN OR AQUAGLYCEROPORIN RELATED"/>
    <property type="match status" value="1"/>
</dbReference>
<keyword evidence="6 8" id="KW-0472">Membrane</keyword>
<keyword evidence="5 8" id="KW-1133">Transmembrane helix</keyword>
<organism evidence="9 10">
    <name type="scientific">Faecalispora sporosphaeroides</name>
    <dbReference type="NCBI Taxonomy" id="1549"/>
    <lineage>
        <taxon>Bacteria</taxon>
        <taxon>Bacillati</taxon>
        <taxon>Bacillota</taxon>
        <taxon>Clostridia</taxon>
        <taxon>Eubacteriales</taxon>
        <taxon>Oscillospiraceae</taxon>
        <taxon>Faecalispora</taxon>
    </lineage>
</organism>
<reference evidence="9" key="1">
    <citation type="submission" date="2019-04" db="EMBL/GenBank/DDBJ databases">
        <title>Evolution of Biomass-Degrading Anaerobic Consortia Revealed by Metagenomics.</title>
        <authorList>
            <person name="Peng X."/>
        </authorList>
    </citation>
    <scope>NUCLEOTIDE SEQUENCE</scope>
    <source>
        <strain evidence="9">SIG551</strain>
    </source>
</reference>
<feature type="transmembrane region" description="Helical" evidence="8">
    <location>
        <begin position="164"/>
        <end position="185"/>
    </location>
</feature>
<evidence type="ECO:0000256" key="8">
    <source>
        <dbReference type="SAM" id="Phobius"/>
    </source>
</evidence>
<dbReference type="InterPro" id="IPR023271">
    <property type="entry name" value="Aquaporin-like"/>
</dbReference>
<dbReference type="PANTHER" id="PTHR43829:SF9">
    <property type="entry name" value="AQUAPORIN-9"/>
    <property type="match status" value="1"/>
</dbReference>
<dbReference type="EMBL" id="SVNY01000004">
    <property type="protein sequence ID" value="MBE6833760.1"/>
    <property type="molecule type" value="Genomic_DNA"/>
</dbReference>
<sequence>MQNYLYEFLGTALLVLLGDAVVANVILNKTKGQNSGWIVITLGWACAVLIPALIFTASGAVFNPALVLGLAAVGKLDWAVVPGYIIAEMLGGFVGAVLVWVMYKNHFDDTEDGDTKLGVFCTGPAIRSYGNNFISEVIATFVLVFAILGIAQTPVGDVAAMSTFGVGAIIFACGASLGGTTGYAMNPARDLGPRIAHAVLPIPNKRDSDWSYSWIPVAGPVCGGLLGAWLAAAIF</sequence>
<evidence type="ECO:0000256" key="1">
    <source>
        <dbReference type="ARBA" id="ARBA00004141"/>
    </source>
</evidence>
<evidence type="ECO:0000313" key="10">
    <source>
        <dbReference type="Proteomes" id="UP000754750"/>
    </source>
</evidence>
<dbReference type="SUPFAM" id="SSF81338">
    <property type="entry name" value="Aquaporin-like"/>
    <property type="match status" value="1"/>
</dbReference>
<dbReference type="Pfam" id="PF00230">
    <property type="entry name" value="MIP"/>
    <property type="match status" value="1"/>
</dbReference>
<dbReference type="RefSeq" id="WP_020073593.1">
    <property type="nucleotide sequence ID" value="NZ_JBKWRC010000006.1"/>
</dbReference>
<gene>
    <name evidence="9" type="ORF">E7512_09310</name>
</gene>
<dbReference type="InterPro" id="IPR050363">
    <property type="entry name" value="MIP/Aquaporin"/>
</dbReference>
<feature type="transmembrane region" description="Helical" evidence="8">
    <location>
        <begin position="6"/>
        <end position="27"/>
    </location>
</feature>
<protein>
    <submittedName>
        <fullName evidence="9">Aquaporin family protein</fullName>
    </submittedName>
</protein>
<name>A0A928Q5C7_9FIRM</name>
<feature type="transmembrane region" description="Helical" evidence="8">
    <location>
        <begin position="133"/>
        <end position="152"/>
    </location>
</feature>
<keyword evidence="4 7" id="KW-0812">Transmembrane</keyword>
<proteinExistence type="inferred from homology"/>
<comment type="caution">
    <text evidence="9">The sequence shown here is derived from an EMBL/GenBank/DDBJ whole genome shotgun (WGS) entry which is preliminary data.</text>
</comment>
<dbReference type="PRINTS" id="PR00783">
    <property type="entry name" value="MINTRINSICP"/>
</dbReference>
<comment type="similarity">
    <text evidence="2 7">Belongs to the MIP/aquaporin (TC 1.A.8) family.</text>
</comment>
<dbReference type="GO" id="GO:0005886">
    <property type="term" value="C:plasma membrane"/>
    <property type="evidence" value="ECO:0007669"/>
    <property type="project" value="TreeGrafter"/>
</dbReference>
<feature type="transmembrane region" description="Helical" evidence="8">
    <location>
        <begin position="214"/>
        <end position="234"/>
    </location>
</feature>
<evidence type="ECO:0000313" key="9">
    <source>
        <dbReference type="EMBL" id="MBE6833760.1"/>
    </source>
</evidence>